<dbReference type="EMBL" id="JH930474">
    <property type="protein sequence ID" value="EKM52987.1"/>
    <property type="molecule type" value="Genomic_DNA"/>
</dbReference>
<name>K5WRI0_PHACS</name>
<sequence>MAGQNIYHVPQEILNHIISFVQDETTLGACALTHPSWTFASQQLLHAERLYALSCLGAVFGQLTELNLSHIAWQHSEAFTFFLSTFPRITSLRLCNCSLCPERIRDFERFPLQTVEAIPGSELRSLTVIWDSKTSGLDLLGLVDLWLSHFPQIIKKGLQFEWRSKAGFMALPHHVRAMGSVLTQLNVSLKAGDNSCSDFGLETCAQLQNIVFNHLCQPMDYRANNNGNYHWVSRMLSQVRSSYVESVRFNLRSRELADLHTLNLKFIDTVLNQTRFAQTTLTLSLTTSTKCYRSSRRHGGFQEDPIRDLDLDNFASVIQNEMENLWAQARIVLVAA</sequence>
<dbReference type="GeneID" id="18910309"/>
<evidence type="ECO:0000313" key="1">
    <source>
        <dbReference type="EMBL" id="EKM52987.1"/>
    </source>
</evidence>
<dbReference type="RefSeq" id="XP_007397699.1">
    <property type="nucleotide sequence ID" value="XM_007397637.1"/>
</dbReference>
<dbReference type="KEGG" id="pco:PHACADRAFT_185797"/>
<gene>
    <name evidence="1" type="ORF">PHACADRAFT_185797</name>
</gene>
<reference evidence="1 2" key="1">
    <citation type="journal article" date="2012" name="BMC Genomics">
        <title>Comparative genomics of the white-rot fungi, Phanerochaete carnosa and P. chrysosporium, to elucidate the genetic basis of the distinct wood types they colonize.</title>
        <authorList>
            <person name="Suzuki H."/>
            <person name="MacDonald J."/>
            <person name="Syed K."/>
            <person name="Salamov A."/>
            <person name="Hori C."/>
            <person name="Aerts A."/>
            <person name="Henrissat B."/>
            <person name="Wiebenga A."/>
            <person name="vanKuyk P.A."/>
            <person name="Barry K."/>
            <person name="Lindquist E."/>
            <person name="LaButti K."/>
            <person name="Lapidus A."/>
            <person name="Lucas S."/>
            <person name="Coutinho P."/>
            <person name="Gong Y."/>
            <person name="Samejima M."/>
            <person name="Mahadevan R."/>
            <person name="Abou-Zaid M."/>
            <person name="de Vries R.P."/>
            <person name="Igarashi K."/>
            <person name="Yadav J.S."/>
            <person name="Grigoriev I.V."/>
            <person name="Master E.R."/>
        </authorList>
    </citation>
    <scope>NUCLEOTIDE SEQUENCE [LARGE SCALE GENOMIC DNA]</scope>
    <source>
        <strain evidence="1 2">HHB-10118-sp</strain>
    </source>
</reference>
<evidence type="ECO:0000313" key="2">
    <source>
        <dbReference type="Proteomes" id="UP000008370"/>
    </source>
</evidence>
<dbReference type="InParanoid" id="K5WRI0"/>
<protein>
    <recommendedName>
        <fullName evidence="3">F-box domain-containing protein</fullName>
    </recommendedName>
</protein>
<accession>K5WRI0</accession>
<evidence type="ECO:0008006" key="3">
    <source>
        <dbReference type="Google" id="ProtNLM"/>
    </source>
</evidence>
<dbReference type="AlphaFoldDB" id="K5WRI0"/>
<dbReference type="HOGENOM" id="CLU_826683_0_0_1"/>
<proteinExistence type="predicted"/>
<keyword evidence="2" id="KW-1185">Reference proteome</keyword>
<dbReference type="Proteomes" id="UP000008370">
    <property type="component" value="Unassembled WGS sequence"/>
</dbReference>
<organism evidence="1 2">
    <name type="scientific">Phanerochaete carnosa (strain HHB-10118-sp)</name>
    <name type="common">White-rot fungus</name>
    <name type="synonym">Peniophora carnosa</name>
    <dbReference type="NCBI Taxonomy" id="650164"/>
    <lineage>
        <taxon>Eukaryota</taxon>
        <taxon>Fungi</taxon>
        <taxon>Dikarya</taxon>
        <taxon>Basidiomycota</taxon>
        <taxon>Agaricomycotina</taxon>
        <taxon>Agaricomycetes</taxon>
        <taxon>Polyporales</taxon>
        <taxon>Phanerochaetaceae</taxon>
        <taxon>Phanerochaete</taxon>
    </lineage>
</organism>